<reference evidence="1" key="1">
    <citation type="journal article" date="2023" name="Nat. Commun.">
        <title>Diploid and tetraploid genomes of Acorus and the evolution of monocots.</title>
        <authorList>
            <person name="Ma L."/>
            <person name="Liu K.W."/>
            <person name="Li Z."/>
            <person name="Hsiao Y.Y."/>
            <person name="Qi Y."/>
            <person name="Fu T."/>
            <person name="Tang G.D."/>
            <person name="Zhang D."/>
            <person name="Sun W.H."/>
            <person name="Liu D.K."/>
            <person name="Li Y."/>
            <person name="Chen G.Z."/>
            <person name="Liu X.D."/>
            <person name="Liao X.Y."/>
            <person name="Jiang Y.T."/>
            <person name="Yu X."/>
            <person name="Hao Y."/>
            <person name="Huang J."/>
            <person name="Zhao X.W."/>
            <person name="Ke S."/>
            <person name="Chen Y.Y."/>
            <person name="Wu W.L."/>
            <person name="Hsu J.L."/>
            <person name="Lin Y.F."/>
            <person name="Huang M.D."/>
            <person name="Li C.Y."/>
            <person name="Huang L."/>
            <person name="Wang Z.W."/>
            <person name="Zhao X."/>
            <person name="Zhong W.Y."/>
            <person name="Peng D.H."/>
            <person name="Ahmad S."/>
            <person name="Lan S."/>
            <person name="Zhang J.S."/>
            <person name="Tsai W.C."/>
            <person name="Van de Peer Y."/>
            <person name="Liu Z.J."/>
        </authorList>
    </citation>
    <scope>NUCLEOTIDE SEQUENCE</scope>
    <source>
        <strain evidence="1">CP</strain>
    </source>
</reference>
<protein>
    <submittedName>
        <fullName evidence="1">Leucine-rich repeat receptor-like serine/threonine-protein kinase BAM1</fullName>
    </submittedName>
</protein>
<keyword evidence="1" id="KW-0808">Transferase</keyword>
<keyword evidence="1" id="KW-0675">Receptor</keyword>
<evidence type="ECO:0000313" key="2">
    <source>
        <dbReference type="Proteomes" id="UP001180020"/>
    </source>
</evidence>
<accession>A0AAV9ETL2</accession>
<proteinExistence type="predicted"/>
<sequence length="52" mass="5312">MQSLTAFSYFNATSFVGNPNLCGPYLGPCKPGSVSASSEGTAHLKGPLTASF</sequence>
<gene>
    <name evidence="1" type="primary">BAM1</name>
    <name evidence="1" type="ORF">QJS10_CPA05g01643</name>
</gene>
<reference evidence="1" key="2">
    <citation type="submission" date="2023-06" db="EMBL/GenBank/DDBJ databases">
        <authorList>
            <person name="Ma L."/>
            <person name="Liu K.-W."/>
            <person name="Li Z."/>
            <person name="Hsiao Y.-Y."/>
            <person name="Qi Y."/>
            <person name="Fu T."/>
            <person name="Tang G."/>
            <person name="Zhang D."/>
            <person name="Sun W.-H."/>
            <person name="Liu D.-K."/>
            <person name="Li Y."/>
            <person name="Chen G.-Z."/>
            <person name="Liu X.-D."/>
            <person name="Liao X.-Y."/>
            <person name="Jiang Y.-T."/>
            <person name="Yu X."/>
            <person name="Hao Y."/>
            <person name="Huang J."/>
            <person name="Zhao X.-W."/>
            <person name="Ke S."/>
            <person name="Chen Y.-Y."/>
            <person name="Wu W.-L."/>
            <person name="Hsu J.-L."/>
            <person name="Lin Y.-F."/>
            <person name="Huang M.-D."/>
            <person name="Li C.-Y."/>
            <person name="Huang L."/>
            <person name="Wang Z.-W."/>
            <person name="Zhao X."/>
            <person name="Zhong W.-Y."/>
            <person name="Peng D.-H."/>
            <person name="Ahmad S."/>
            <person name="Lan S."/>
            <person name="Zhang J.-S."/>
            <person name="Tsai W.-C."/>
            <person name="Van De Peer Y."/>
            <person name="Liu Z.-J."/>
        </authorList>
    </citation>
    <scope>NUCLEOTIDE SEQUENCE</scope>
    <source>
        <strain evidence="1">CP</strain>
        <tissue evidence="1">Leaves</tissue>
    </source>
</reference>
<dbReference type="EMBL" id="JAUJYO010000005">
    <property type="protein sequence ID" value="KAK1316652.1"/>
    <property type="molecule type" value="Genomic_DNA"/>
</dbReference>
<name>A0AAV9ETL2_ACOCL</name>
<dbReference type="GO" id="GO:0016301">
    <property type="term" value="F:kinase activity"/>
    <property type="evidence" value="ECO:0007669"/>
    <property type="project" value="UniProtKB-KW"/>
</dbReference>
<comment type="caution">
    <text evidence="1">The sequence shown here is derived from an EMBL/GenBank/DDBJ whole genome shotgun (WGS) entry which is preliminary data.</text>
</comment>
<organism evidence="1 2">
    <name type="scientific">Acorus calamus</name>
    <name type="common">Sweet flag</name>
    <dbReference type="NCBI Taxonomy" id="4465"/>
    <lineage>
        <taxon>Eukaryota</taxon>
        <taxon>Viridiplantae</taxon>
        <taxon>Streptophyta</taxon>
        <taxon>Embryophyta</taxon>
        <taxon>Tracheophyta</taxon>
        <taxon>Spermatophyta</taxon>
        <taxon>Magnoliopsida</taxon>
        <taxon>Liliopsida</taxon>
        <taxon>Acoraceae</taxon>
        <taxon>Acorus</taxon>
    </lineage>
</organism>
<keyword evidence="2" id="KW-1185">Reference proteome</keyword>
<keyword evidence="1" id="KW-0418">Kinase</keyword>
<dbReference type="AlphaFoldDB" id="A0AAV9ETL2"/>
<evidence type="ECO:0000313" key="1">
    <source>
        <dbReference type="EMBL" id="KAK1316652.1"/>
    </source>
</evidence>
<dbReference type="Proteomes" id="UP001180020">
    <property type="component" value="Unassembled WGS sequence"/>
</dbReference>